<evidence type="ECO:0000259" key="1">
    <source>
        <dbReference type="PROSITE" id="PS50006"/>
    </source>
</evidence>
<dbReference type="KEGG" id="cjap:GWK36_10425"/>
<dbReference type="RefSeq" id="WP_166271081.1">
    <property type="nucleotide sequence ID" value="NZ_CP048029.1"/>
</dbReference>
<feature type="domain" description="FHA" evidence="1">
    <location>
        <begin position="113"/>
        <end position="162"/>
    </location>
</feature>
<proteinExistence type="predicted"/>
<dbReference type="PROSITE" id="PS50006">
    <property type="entry name" value="FHA_DOMAIN"/>
    <property type="match status" value="1"/>
</dbReference>
<dbReference type="InterPro" id="IPR008984">
    <property type="entry name" value="SMAD_FHA_dom_sf"/>
</dbReference>
<reference evidence="3" key="1">
    <citation type="submission" date="2020-01" db="EMBL/GenBank/DDBJ databases">
        <title>Caldichromatium gen. nov., sp. nov., a thermophilic purple sulfur bacterium member of the family Chromatiaceae isolated from Nakabusa hot spring, Japan.</title>
        <authorList>
            <person name="Saini M.K."/>
            <person name="Hanada S."/>
            <person name="Tank M."/>
        </authorList>
    </citation>
    <scope>NUCLEOTIDE SEQUENCE [LARGE SCALE GENOMIC DNA]</scope>
    <source>
        <strain evidence="3">No.7</strain>
    </source>
</reference>
<dbReference type="Pfam" id="PF00498">
    <property type="entry name" value="FHA"/>
    <property type="match status" value="1"/>
</dbReference>
<dbReference type="PANTHER" id="PTHR23308">
    <property type="entry name" value="NUCLEAR INHIBITOR OF PROTEIN PHOSPHATASE-1"/>
    <property type="match status" value="1"/>
</dbReference>
<keyword evidence="3" id="KW-1185">Reference proteome</keyword>
<dbReference type="InterPro" id="IPR000253">
    <property type="entry name" value="FHA_dom"/>
</dbReference>
<gene>
    <name evidence="2" type="ORF">GWK36_10425</name>
</gene>
<organism evidence="2 3">
    <name type="scientific">Caldichromatium japonicum</name>
    <dbReference type="NCBI Taxonomy" id="2699430"/>
    <lineage>
        <taxon>Bacteria</taxon>
        <taxon>Pseudomonadati</taxon>
        <taxon>Pseudomonadota</taxon>
        <taxon>Gammaproteobacteria</taxon>
        <taxon>Chromatiales</taxon>
        <taxon>Chromatiaceae</taxon>
        <taxon>Caldichromatium</taxon>
    </lineage>
</organism>
<dbReference type="EMBL" id="CP048029">
    <property type="protein sequence ID" value="QIK38323.1"/>
    <property type="molecule type" value="Genomic_DNA"/>
</dbReference>
<sequence length="202" mass="22042">MSGDQTSGVGKLPARIEGLINASGRADPRLLERVAASCSEAEFVRFMRHPVLVGSAIQAGLLYRQTETTTAINKTFVFTLTDQDPLEGSPEAIKRAIYLLTKRPDASTATHLLTIGRISDNDLVIPDMSISKRHAIIEIMQDGYWIRDCDSTNGTLVNDIPVGHKPVLLQDGDIISLARYEFVFLTPASLYARLVTSSSQPG</sequence>
<dbReference type="InterPro" id="IPR050923">
    <property type="entry name" value="Cell_Proc_Reg/RNA_Proc"/>
</dbReference>
<dbReference type="SUPFAM" id="SSF49879">
    <property type="entry name" value="SMAD/FHA domain"/>
    <property type="match status" value="1"/>
</dbReference>
<protein>
    <submittedName>
        <fullName evidence="2">FHA domain-containing protein</fullName>
    </submittedName>
</protein>
<accession>A0A6G7VE21</accession>
<dbReference type="CDD" id="cd00060">
    <property type="entry name" value="FHA"/>
    <property type="match status" value="1"/>
</dbReference>
<dbReference type="Proteomes" id="UP000502699">
    <property type="component" value="Chromosome"/>
</dbReference>
<dbReference type="SMART" id="SM00240">
    <property type="entry name" value="FHA"/>
    <property type="match status" value="1"/>
</dbReference>
<name>A0A6G7VE21_9GAMM</name>
<dbReference type="Gene3D" id="2.60.200.20">
    <property type="match status" value="1"/>
</dbReference>
<dbReference type="AlphaFoldDB" id="A0A6G7VE21"/>
<evidence type="ECO:0000313" key="2">
    <source>
        <dbReference type="EMBL" id="QIK38323.1"/>
    </source>
</evidence>
<evidence type="ECO:0000313" key="3">
    <source>
        <dbReference type="Proteomes" id="UP000502699"/>
    </source>
</evidence>